<dbReference type="Proteomes" id="UP001500691">
    <property type="component" value="Unassembled WGS sequence"/>
</dbReference>
<dbReference type="SMART" id="SM00344">
    <property type="entry name" value="HTH_ASNC"/>
    <property type="match status" value="1"/>
</dbReference>
<dbReference type="InterPro" id="IPR011008">
    <property type="entry name" value="Dimeric_a/b-barrel"/>
</dbReference>
<dbReference type="SUPFAM" id="SSF54909">
    <property type="entry name" value="Dimeric alpha+beta barrel"/>
    <property type="match status" value="1"/>
</dbReference>
<dbReference type="PANTHER" id="PTHR30154">
    <property type="entry name" value="LEUCINE-RESPONSIVE REGULATORY PROTEIN"/>
    <property type="match status" value="1"/>
</dbReference>
<evidence type="ECO:0000256" key="3">
    <source>
        <dbReference type="ARBA" id="ARBA00023163"/>
    </source>
</evidence>
<keyword evidence="3" id="KW-0804">Transcription</keyword>
<evidence type="ECO:0000256" key="2">
    <source>
        <dbReference type="ARBA" id="ARBA00023125"/>
    </source>
</evidence>
<evidence type="ECO:0000313" key="6">
    <source>
        <dbReference type="Proteomes" id="UP001500691"/>
    </source>
</evidence>
<accession>A0ABP8STZ8</accession>
<evidence type="ECO:0000256" key="1">
    <source>
        <dbReference type="ARBA" id="ARBA00023015"/>
    </source>
</evidence>
<dbReference type="InterPro" id="IPR036388">
    <property type="entry name" value="WH-like_DNA-bd_sf"/>
</dbReference>
<dbReference type="Gene3D" id="1.10.10.10">
    <property type="entry name" value="Winged helix-like DNA-binding domain superfamily/Winged helix DNA-binding domain"/>
    <property type="match status" value="1"/>
</dbReference>
<sequence length="167" mass="19029">MFPKFAHDPRFCANIYFMDDVDRKILAELQQDGRLTVTELAARVRLSVSPCHRRLRELERSGAIQGYRAVVDATALGLNFEALVFVSMRQEDRDTVAEFERAVGELDHVLDAQRLFGEPDYLLRVATADLAAFQRLYDERLATLPGVQRLTSTLVMKHVVRDRPLPA</sequence>
<dbReference type="Pfam" id="PF13412">
    <property type="entry name" value="HTH_24"/>
    <property type="match status" value="1"/>
</dbReference>
<dbReference type="Gene3D" id="3.30.70.920">
    <property type="match status" value="1"/>
</dbReference>
<dbReference type="Pfam" id="PF01037">
    <property type="entry name" value="AsnC_trans_reg"/>
    <property type="match status" value="1"/>
</dbReference>
<dbReference type="InterPro" id="IPR019887">
    <property type="entry name" value="Tscrpt_reg_AsnC/Lrp_C"/>
</dbReference>
<keyword evidence="6" id="KW-1185">Reference proteome</keyword>
<comment type="caution">
    <text evidence="5">The sequence shown here is derived from an EMBL/GenBank/DDBJ whole genome shotgun (WGS) entry which is preliminary data.</text>
</comment>
<dbReference type="CDD" id="cd00090">
    <property type="entry name" value="HTH_ARSR"/>
    <property type="match status" value="1"/>
</dbReference>
<organism evidence="5 6">
    <name type="scientific">Actinocorallia cavernae</name>
    <dbReference type="NCBI Taxonomy" id="328075"/>
    <lineage>
        <taxon>Bacteria</taxon>
        <taxon>Bacillati</taxon>
        <taxon>Actinomycetota</taxon>
        <taxon>Actinomycetes</taxon>
        <taxon>Streptosporangiales</taxon>
        <taxon>Thermomonosporaceae</taxon>
        <taxon>Actinocorallia</taxon>
    </lineage>
</organism>
<keyword evidence="2" id="KW-0238">DNA-binding</keyword>
<evidence type="ECO:0000259" key="4">
    <source>
        <dbReference type="PROSITE" id="PS50956"/>
    </source>
</evidence>
<dbReference type="InterPro" id="IPR019888">
    <property type="entry name" value="Tscrpt_reg_AsnC-like"/>
</dbReference>
<keyword evidence="1" id="KW-0805">Transcription regulation</keyword>
<dbReference type="PRINTS" id="PR00033">
    <property type="entry name" value="HTHASNC"/>
</dbReference>
<dbReference type="PROSITE" id="PS50956">
    <property type="entry name" value="HTH_ASNC_2"/>
    <property type="match status" value="1"/>
</dbReference>
<name>A0ABP8STZ8_9ACTN</name>
<dbReference type="InterPro" id="IPR011991">
    <property type="entry name" value="ArsR-like_HTH"/>
</dbReference>
<proteinExistence type="predicted"/>
<protein>
    <submittedName>
        <fullName evidence="5">Lrp/AsnC family transcriptional regulator</fullName>
    </submittedName>
</protein>
<gene>
    <name evidence="5" type="ORF">GCM10023100_44380</name>
</gene>
<dbReference type="InterPro" id="IPR036390">
    <property type="entry name" value="WH_DNA-bd_sf"/>
</dbReference>
<feature type="domain" description="HTH asnC-type" evidence="4">
    <location>
        <begin position="18"/>
        <end position="79"/>
    </location>
</feature>
<dbReference type="InterPro" id="IPR000485">
    <property type="entry name" value="AsnC-type_HTH_dom"/>
</dbReference>
<dbReference type="SUPFAM" id="SSF46785">
    <property type="entry name" value="Winged helix' DNA-binding domain"/>
    <property type="match status" value="1"/>
</dbReference>
<dbReference type="EMBL" id="BAABFF010000001">
    <property type="protein sequence ID" value="GAA4575590.1"/>
    <property type="molecule type" value="Genomic_DNA"/>
</dbReference>
<reference evidence="6" key="1">
    <citation type="journal article" date="2019" name="Int. J. Syst. Evol. Microbiol.">
        <title>The Global Catalogue of Microorganisms (GCM) 10K type strain sequencing project: providing services to taxonomists for standard genome sequencing and annotation.</title>
        <authorList>
            <consortium name="The Broad Institute Genomics Platform"/>
            <consortium name="The Broad Institute Genome Sequencing Center for Infectious Disease"/>
            <person name="Wu L."/>
            <person name="Ma J."/>
        </authorList>
    </citation>
    <scope>NUCLEOTIDE SEQUENCE [LARGE SCALE GENOMIC DNA]</scope>
    <source>
        <strain evidence="6">JCM 13278</strain>
    </source>
</reference>
<dbReference type="PANTHER" id="PTHR30154:SF34">
    <property type="entry name" value="TRANSCRIPTIONAL REGULATOR AZLB"/>
    <property type="match status" value="1"/>
</dbReference>
<evidence type="ECO:0000313" key="5">
    <source>
        <dbReference type="EMBL" id="GAA4575590.1"/>
    </source>
</evidence>